<organism evidence="1 2">
    <name type="scientific">Mycobacteroides immunogenum</name>
    <dbReference type="NCBI Taxonomy" id="83262"/>
    <lineage>
        <taxon>Bacteria</taxon>
        <taxon>Bacillati</taxon>
        <taxon>Actinomycetota</taxon>
        <taxon>Actinomycetes</taxon>
        <taxon>Mycobacteriales</taxon>
        <taxon>Mycobacteriaceae</taxon>
        <taxon>Mycobacteroides</taxon>
    </lineage>
</organism>
<sequence length="74" mass="7718">MADFKGLIDKLKSLLAGNKDKVNEAVDKVGDVIDSKTGGKYSAVVDKVQDAAKNAVEKVNPAEGSQSPKDGDAQ</sequence>
<dbReference type="RefSeq" id="WP_064632979.1">
    <property type="nucleotide sequence ID" value="NZ_LQYE01000031.1"/>
</dbReference>
<evidence type="ECO:0000313" key="2">
    <source>
        <dbReference type="Proteomes" id="UP000186919"/>
    </source>
</evidence>
<evidence type="ECO:0000313" key="1">
    <source>
        <dbReference type="EMBL" id="OAT67042.1"/>
    </source>
</evidence>
<dbReference type="Pfam" id="PF14013">
    <property type="entry name" value="MT0933_antitox"/>
    <property type="match status" value="1"/>
</dbReference>
<dbReference type="EMBL" id="LQYE01000031">
    <property type="protein sequence ID" value="OAT67042.1"/>
    <property type="molecule type" value="Genomic_DNA"/>
</dbReference>
<dbReference type="AlphaFoldDB" id="A0A179V7G3"/>
<dbReference type="Proteomes" id="UP000186919">
    <property type="component" value="Unassembled WGS sequence"/>
</dbReference>
<accession>A0A179V7G3</accession>
<reference evidence="1 2" key="1">
    <citation type="submission" date="2016-01" db="EMBL/GenBank/DDBJ databases">
        <title>Mycobacterium immunogenum strain CD11_6 genome sequencing and assembly.</title>
        <authorList>
            <person name="Kaur G."/>
            <person name="Nair G.R."/>
            <person name="Mayilraj S."/>
        </authorList>
    </citation>
    <scope>NUCLEOTIDE SEQUENCE [LARGE SCALE GENOMIC DNA]</scope>
    <source>
        <strain evidence="1 2">CD11-6</strain>
    </source>
</reference>
<name>A0A179V7G3_9MYCO</name>
<proteinExistence type="predicted"/>
<dbReference type="InterPro" id="IPR028037">
    <property type="entry name" value="Antitoxin_Rv0909/MT0933"/>
</dbReference>
<gene>
    <name evidence="1" type="ORF">AWB85_15660</name>
</gene>
<protein>
    <submittedName>
        <fullName evidence="1">Kanamycin biosynthetic protein</fullName>
    </submittedName>
</protein>
<comment type="caution">
    <text evidence="1">The sequence shown here is derived from an EMBL/GenBank/DDBJ whole genome shotgun (WGS) entry which is preliminary data.</text>
</comment>